<dbReference type="SUPFAM" id="SSF64005">
    <property type="entry name" value="Undecaprenyl diphosphate synthase"/>
    <property type="match status" value="1"/>
</dbReference>
<dbReference type="InterPro" id="IPR001441">
    <property type="entry name" value="UPP_synth-like"/>
</dbReference>
<evidence type="ECO:0000313" key="8">
    <source>
        <dbReference type="EMBL" id="PAV73240.1"/>
    </source>
</evidence>
<dbReference type="GO" id="GO:0016094">
    <property type="term" value="P:polyprenol biosynthetic process"/>
    <property type="evidence" value="ECO:0007669"/>
    <property type="project" value="TreeGrafter"/>
</dbReference>
<dbReference type="OrthoDB" id="4173905at2759"/>
<keyword evidence="7" id="KW-1133">Transmembrane helix</keyword>
<feature type="coiled-coil region" evidence="6">
    <location>
        <begin position="430"/>
        <end position="457"/>
    </location>
</feature>
<evidence type="ECO:0000256" key="4">
    <source>
        <dbReference type="ARBA" id="ARBA00022842"/>
    </source>
</evidence>
<protein>
    <recommendedName>
        <fullName evidence="2">ditrans,polycis-polyprenyl diphosphate synthase [(2E,6E)-farnesyldiphosphate specific]</fullName>
        <ecNumber evidence="2">2.5.1.87</ecNumber>
    </recommendedName>
</protein>
<evidence type="ECO:0000256" key="3">
    <source>
        <dbReference type="ARBA" id="ARBA00022679"/>
    </source>
</evidence>
<dbReference type="HAMAP" id="MF_01139">
    <property type="entry name" value="ISPT"/>
    <property type="match status" value="1"/>
</dbReference>
<accession>A0A2A2KH95</accession>
<reference evidence="8 9" key="1">
    <citation type="journal article" date="2017" name="Curr. Biol.">
        <title>Genome architecture and evolution of a unichromosomal asexual nematode.</title>
        <authorList>
            <person name="Fradin H."/>
            <person name="Zegar C."/>
            <person name="Gutwein M."/>
            <person name="Lucas J."/>
            <person name="Kovtun M."/>
            <person name="Corcoran D."/>
            <person name="Baugh L.R."/>
            <person name="Kiontke K."/>
            <person name="Gunsalus K."/>
            <person name="Fitch D.H."/>
            <person name="Piano F."/>
        </authorList>
    </citation>
    <scope>NUCLEOTIDE SEQUENCE [LARGE SCALE GENOMIC DNA]</scope>
    <source>
        <strain evidence="8">PF1309</strain>
    </source>
</reference>
<keyword evidence="7" id="KW-0472">Membrane</keyword>
<feature type="transmembrane region" description="Helical" evidence="7">
    <location>
        <begin position="385"/>
        <end position="406"/>
    </location>
</feature>
<sequence length="466" mass="54970">MEDHQDLSSSGSAWIDDELMHKERAWWHKLAQKLISSGQVPRHVAFIMDGNRRFARKKKMSTVLKGHEKGFEQMAKVLEWCQELGIHEVTLYAFSIENFKRSDDEVNGLMKLAEEKFERLIHQSEKVAEKQIRFRFFGNLPMLSEKLRKLIIQIQKMTKDYSKGQINICMAYTARDEVARAFELIRRGREKGLLREDQIDDWLISRCLDTRGEDPDLLIRTSGEKRLSDFMLYQCSSTHVYFDDVLWPEFGYANLCKAILSYQYYYKTIELGEEENAVHQICNCMHSFVACFCFQIVDFSLVYLTLIAYFCFFMEDLVNKGVGIREQHFIPLLTLVVSITVYPAGFYGLFWDKPVFLAIYGYRLWLIVLFSVGWMGYCIFYQSNVFGFVVAFVWFVTLLIYLWGIFVTSRARDFIENRYTGIEDVDPEMKEKFKELLEQNLAAVEDLEKKQKNKKEEKVRYFCGLR</sequence>
<dbReference type="Gene3D" id="3.40.1180.10">
    <property type="entry name" value="Decaprenyl diphosphate synthase-like"/>
    <property type="match status" value="1"/>
</dbReference>
<keyword evidence="4" id="KW-0460">Magnesium</keyword>
<dbReference type="EMBL" id="LIAE01008638">
    <property type="protein sequence ID" value="PAV73240.1"/>
    <property type="molecule type" value="Genomic_DNA"/>
</dbReference>
<dbReference type="GO" id="GO:0005783">
    <property type="term" value="C:endoplasmic reticulum"/>
    <property type="evidence" value="ECO:0007669"/>
    <property type="project" value="TreeGrafter"/>
</dbReference>
<dbReference type="FunFam" id="3.40.1180.10:FF:000005">
    <property type="entry name" value="Alkyl transferase"/>
    <property type="match status" value="1"/>
</dbReference>
<keyword evidence="6" id="KW-0175">Coiled coil</keyword>
<feature type="transmembrane region" description="Helical" evidence="7">
    <location>
        <begin position="362"/>
        <end position="380"/>
    </location>
</feature>
<dbReference type="AlphaFoldDB" id="A0A2A2KH95"/>
<proteinExistence type="inferred from homology"/>
<dbReference type="Proteomes" id="UP000218231">
    <property type="component" value="Unassembled WGS sequence"/>
</dbReference>
<organism evidence="8 9">
    <name type="scientific">Diploscapter pachys</name>
    <dbReference type="NCBI Taxonomy" id="2018661"/>
    <lineage>
        <taxon>Eukaryota</taxon>
        <taxon>Metazoa</taxon>
        <taxon>Ecdysozoa</taxon>
        <taxon>Nematoda</taxon>
        <taxon>Chromadorea</taxon>
        <taxon>Rhabditida</taxon>
        <taxon>Rhabditina</taxon>
        <taxon>Rhabditomorpha</taxon>
        <taxon>Rhabditoidea</taxon>
        <taxon>Rhabditidae</taxon>
        <taxon>Diploscapter</taxon>
    </lineage>
</organism>
<dbReference type="PROSITE" id="PS01066">
    <property type="entry name" value="UPP_SYNTHASE"/>
    <property type="match status" value="1"/>
</dbReference>
<dbReference type="GO" id="GO:1904423">
    <property type="term" value="C:dehydrodolichyl diphosphate synthase complex"/>
    <property type="evidence" value="ECO:0007669"/>
    <property type="project" value="TreeGrafter"/>
</dbReference>
<dbReference type="PANTHER" id="PTHR10291:SF43">
    <property type="entry name" value="DEHYDRODOLICHYL DIPHOSPHATE SYNTHASE COMPLEX SUBUNIT DHDDS"/>
    <property type="match status" value="1"/>
</dbReference>
<dbReference type="Pfam" id="PF01255">
    <property type="entry name" value="Prenyltransf"/>
    <property type="match status" value="1"/>
</dbReference>
<comment type="catalytic activity">
    <reaction evidence="5">
        <text>n isopentenyl diphosphate + (2E,6E)-farnesyl diphosphate = a di-trans,poly-cis-polyprenyl diphosphate + n diphosphate</text>
        <dbReference type="Rhea" id="RHEA:53008"/>
        <dbReference type="Rhea" id="RHEA-COMP:19494"/>
        <dbReference type="ChEBI" id="CHEBI:33019"/>
        <dbReference type="ChEBI" id="CHEBI:128769"/>
        <dbReference type="ChEBI" id="CHEBI:136960"/>
        <dbReference type="ChEBI" id="CHEBI:175763"/>
        <dbReference type="EC" id="2.5.1.87"/>
    </reaction>
</comment>
<dbReference type="InterPro" id="IPR018520">
    <property type="entry name" value="UPP_synth-like_CS"/>
</dbReference>
<dbReference type="GO" id="GO:0045547">
    <property type="term" value="F:ditrans,polycis-polyprenyl diphosphate synthase [(2E,6E)-farnesyl diphosphate specific] activity"/>
    <property type="evidence" value="ECO:0007669"/>
    <property type="project" value="UniProtKB-EC"/>
</dbReference>
<name>A0A2A2KH95_9BILA</name>
<dbReference type="PANTHER" id="PTHR10291">
    <property type="entry name" value="DEHYDRODOLICHYL DIPHOSPHATE SYNTHASE FAMILY MEMBER"/>
    <property type="match status" value="1"/>
</dbReference>
<gene>
    <name evidence="8" type="ORF">WR25_14323</name>
</gene>
<evidence type="ECO:0000256" key="5">
    <source>
        <dbReference type="ARBA" id="ARBA00047353"/>
    </source>
</evidence>
<dbReference type="NCBIfam" id="TIGR00055">
    <property type="entry name" value="uppS"/>
    <property type="match status" value="1"/>
</dbReference>
<dbReference type="CDD" id="cd00475">
    <property type="entry name" value="Cis_IPPS"/>
    <property type="match status" value="1"/>
</dbReference>
<evidence type="ECO:0000256" key="2">
    <source>
        <dbReference type="ARBA" id="ARBA00012596"/>
    </source>
</evidence>
<evidence type="ECO:0000313" key="9">
    <source>
        <dbReference type="Proteomes" id="UP000218231"/>
    </source>
</evidence>
<comment type="similarity">
    <text evidence="1">Belongs to the UPP synthase family.</text>
</comment>
<keyword evidence="7" id="KW-0812">Transmembrane</keyword>
<evidence type="ECO:0000256" key="7">
    <source>
        <dbReference type="SAM" id="Phobius"/>
    </source>
</evidence>
<dbReference type="STRING" id="2018661.A0A2A2KH95"/>
<keyword evidence="9" id="KW-1185">Reference proteome</keyword>
<feature type="transmembrane region" description="Helical" evidence="7">
    <location>
        <begin position="332"/>
        <end position="350"/>
    </location>
</feature>
<feature type="transmembrane region" description="Helical" evidence="7">
    <location>
        <begin position="287"/>
        <end position="312"/>
    </location>
</feature>
<evidence type="ECO:0000256" key="6">
    <source>
        <dbReference type="SAM" id="Coils"/>
    </source>
</evidence>
<keyword evidence="3" id="KW-0808">Transferase</keyword>
<dbReference type="EC" id="2.5.1.87" evidence="2"/>
<comment type="caution">
    <text evidence="8">The sequence shown here is derived from an EMBL/GenBank/DDBJ whole genome shotgun (WGS) entry which is preliminary data.</text>
</comment>
<dbReference type="InterPro" id="IPR036424">
    <property type="entry name" value="UPP_synth-like_sf"/>
</dbReference>
<evidence type="ECO:0000256" key="1">
    <source>
        <dbReference type="ARBA" id="ARBA00005432"/>
    </source>
</evidence>